<keyword evidence="14" id="KW-1185">Reference proteome</keyword>
<evidence type="ECO:0000256" key="8">
    <source>
        <dbReference type="ARBA" id="ARBA00022914"/>
    </source>
</evidence>
<gene>
    <name evidence="13" type="ORF">BCR43DRAFT_492678</name>
</gene>
<evidence type="ECO:0000256" key="7">
    <source>
        <dbReference type="ARBA" id="ARBA00022723"/>
    </source>
</evidence>
<keyword evidence="4" id="KW-1003">Cell membrane</keyword>
<evidence type="ECO:0000259" key="12">
    <source>
        <dbReference type="PROSITE" id="PS50846"/>
    </source>
</evidence>
<keyword evidence="2" id="KW-0813">Transport</keyword>
<keyword evidence="8" id="KW-0476">Mercury</keyword>
<evidence type="ECO:0000256" key="10">
    <source>
        <dbReference type="ARBA" id="ARBA00023136"/>
    </source>
</evidence>
<keyword evidence="10 11" id="KW-0472">Membrane</keyword>
<accession>A0A1X2H9A8</accession>
<keyword evidence="7" id="KW-0479">Metal-binding</keyword>
<dbReference type="Proteomes" id="UP000242180">
    <property type="component" value="Unassembled WGS sequence"/>
</dbReference>
<feature type="transmembrane region" description="Helical" evidence="11">
    <location>
        <begin position="12"/>
        <end position="43"/>
    </location>
</feature>
<feature type="transmembrane region" description="Helical" evidence="11">
    <location>
        <begin position="77"/>
        <end position="95"/>
    </location>
</feature>
<proteinExistence type="predicted"/>
<sequence length="178" mass="19392">MAEQKHSSWSIATIGMALLASSCCVIQLVLNMLSISCAGFAVLTPYRPWFTLATLATMTLAWQRQKKNHDNNKSRRVLFWTGCVAAVLLASPELVRYMNESASTLDTRPIVLELDGLGCLACANKIKQGLKQVPGVADALVFFDNSTALVKCNAPCAVPELVKTVEQLGSYRAWVVSK</sequence>
<organism evidence="13 14">
    <name type="scientific">Syncephalastrum racemosum</name>
    <name type="common">Filamentous fungus</name>
    <dbReference type="NCBI Taxonomy" id="13706"/>
    <lineage>
        <taxon>Eukaryota</taxon>
        <taxon>Fungi</taxon>
        <taxon>Fungi incertae sedis</taxon>
        <taxon>Mucoromycota</taxon>
        <taxon>Mucoromycotina</taxon>
        <taxon>Mucoromycetes</taxon>
        <taxon>Mucorales</taxon>
        <taxon>Syncephalastraceae</taxon>
        <taxon>Syncephalastrum</taxon>
    </lineage>
</organism>
<dbReference type="EMBL" id="MCGN01000006">
    <property type="protein sequence ID" value="ORY95245.1"/>
    <property type="molecule type" value="Genomic_DNA"/>
</dbReference>
<dbReference type="OrthoDB" id="689350at2759"/>
<protein>
    <recommendedName>
        <fullName evidence="12">HMA domain-containing protein</fullName>
    </recommendedName>
</protein>
<evidence type="ECO:0000256" key="1">
    <source>
        <dbReference type="ARBA" id="ARBA00004429"/>
    </source>
</evidence>
<evidence type="ECO:0000256" key="3">
    <source>
        <dbReference type="ARBA" id="ARBA00022466"/>
    </source>
</evidence>
<dbReference type="Pfam" id="PF02411">
    <property type="entry name" value="MerT"/>
    <property type="match status" value="1"/>
</dbReference>
<dbReference type="GO" id="GO:0015097">
    <property type="term" value="F:mercury ion transmembrane transporter activity"/>
    <property type="evidence" value="ECO:0007669"/>
    <property type="project" value="InterPro"/>
</dbReference>
<evidence type="ECO:0000256" key="5">
    <source>
        <dbReference type="ARBA" id="ARBA00022519"/>
    </source>
</evidence>
<dbReference type="PROSITE" id="PS01047">
    <property type="entry name" value="HMA_1"/>
    <property type="match status" value="1"/>
</dbReference>
<evidence type="ECO:0000256" key="4">
    <source>
        <dbReference type="ARBA" id="ARBA00022475"/>
    </source>
</evidence>
<dbReference type="AlphaFoldDB" id="A0A1X2H9A8"/>
<comment type="subcellular location">
    <subcellularLocation>
        <location evidence="1">Cell inner membrane</location>
        <topology evidence="1">Multi-pass membrane protein</topology>
    </subcellularLocation>
</comment>
<dbReference type="InterPro" id="IPR006121">
    <property type="entry name" value="HMA_dom"/>
</dbReference>
<evidence type="ECO:0000313" key="14">
    <source>
        <dbReference type="Proteomes" id="UP000242180"/>
    </source>
</evidence>
<dbReference type="OMA" id="CEACANR"/>
<evidence type="ECO:0000256" key="9">
    <source>
        <dbReference type="ARBA" id="ARBA00022989"/>
    </source>
</evidence>
<feature type="domain" description="HMA" evidence="12">
    <location>
        <begin position="108"/>
        <end position="173"/>
    </location>
</feature>
<dbReference type="PROSITE" id="PS51257">
    <property type="entry name" value="PROKAR_LIPOPROTEIN"/>
    <property type="match status" value="1"/>
</dbReference>
<keyword evidence="9 11" id="KW-1133">Transmembrane helix</keyword>
<dbReference type="GO" id="GO:0046872">
    <property type="term" value="F:metal ion binding"/>
    <property type="evidence" value="ECO:0007669"/>
    <property type="project" value="UniProtKB-KW"/>
</dbReference>
<dbReference type="SUPFAM" id="SSF55008">
    <property type="entry name" value="HMA, heavy metal-associated domain"/>
    <property type="match status" value="1"/>
</dbReference>
<dbReference type="PROSITE" id="PS50846">
    <property type="entry name" value="HMA_2"/>
    <property type="match status" value="1"/>
</dbReference>
<reference evidence="13 14" key="1">
    <citation type="submission" date="2016-07" db="EMBL/GenBank/DDBJ databases">
        <title>Pervasive Adenine N6-methylation of Active Genes in Fungi.</title>
        <authorList>
            <consortium name="DOE Joint Genome Institute"/>
            <person name="Mondo S.J."/>
            <person name="Dannebaum R.O."/>
            <person name="Kuo R.C."/>
            <person name="Labutti K."/>
            <person name="Haridas S."/>
            <person name="Kuo A."/>
            <person name="Salamov A."/>
            <person name="Ahrendt S.R."/>
            <person name="Lipzen A."/>
            <person name="Sullivan W."/>
            <person name="Andreopoulos W.B."/>
            <person name="Clum A."/>
            <person name="Lindquist E."/>
            <person name="Daum C."/>
            <person name="Ramamoorthy G.K."/>
            <person name="Gryganskyi A."/>
            <person name="Culley D."/>
            <person name="Magnuson J.K."/>
            <person name="James T.Y."/>
            <person name="O'Malley M.A."/>
            <person name="Stajich J.E."/>
            <person name="Spatafora J.W."/>
            <person name="Visel A."/>
            <person name="Grigoriev I.V."/>
        </authorList>
    </citation>
    <scope>NUCLEOTIDE SEQUENCE [LARGE SCALE GENOMIC DNA]</scope>
    <source>
        <strain evidence="13 14">NRRL 2496</strain>
    </source>
</reference>
<keyword evidence="6 11" id="KW-0812">Transmembrane</keyword>
<evidence type="ECO:0000313" key="13">
    <source>
        <dbReference type="EMBL" id="ORY95245.1"/>
    </source>
</evidence>
<comment type="caution">
    <text evidence="13">The sequence shown here is derived from an EMBL/GenBank/DDBJ whole genome shotgun (WGS) entry which is preliminary data.</text>
</comment>
<name>A0A1X2H9A8_SYNRA</name>
<dbReference type="InterPro" id="IPR017969">
    <property type="entry name" value="Heavy-metal-associated_CS"/>
</dbReference>
<evidence type="ECO:0000256" key="2">
    <source>
        <dbReference type="ARBA" id="ARBA00022448"/>
    </source>
</evidence>
<dbReference type="Pfam" id="PF00403">
    <property type="entry name" value="HMA"/>
    <property type="match status" value="1"/>
</dbReference>
<dbReference type="CDD" id="cd00371">
    <property type="entry name" value="HMA"/>
    <property type="match status" value="1"/>
</dbReference>
<dbReference type="InParanoid" id="A0A1X2H9A8"/>
<keyword evidence="5" id="KW-0997">Cell inner membrane</keyword>
<dbReference type="GO" id="GO:0005886">
    <property type="term" value="C:plasma membrane"/>
    <property type="evidence" value="ECO:0007669"/>
    <property type="project" value="UniProtKB-SubCell"/>
</dbReference>
<keyword evidence="3" id="KW-0475">Mercuric resistance</keyword>
<evidence type="ECO:0000256" key="11">
    <source>
        <dbReference type="SAM" id="Phobius"/>
    </source>
</evidence>
<evidence type="ECO:0000256" key="6">
    <source>
        <dbReference type="ARBA" id="ARBA00022692"/>
    </source>
</evidence>
<dbReference type="InterPro" id="IPR003457">
    <property type="entry name" value="Transprt_MerT"/>
</dbReference>
<dbReference type="InterPro" id="IPR036163">
    <property type="entry name" value="HMA_dom_sf"/>
</dbReference>
<feature type="transmembrane region" description="Helical" evidence="11">
    <location>
        <begin position="49"/>
        <end position="65"/>
    </location>
</feature>
<dbReference type="Gene3D" id="3.30.70.100">
    <property type="match status" value="1"/>
</dbReference>